<evidence type="ECO:0000256" key="12">
    <source>
        <dbReference type="ARBA" id="ARBA00032493"/>
    </source>
</evidence>
<evidence type="ECO:0000256" key="4">
    <source>
        <dbReference type="ARBA" id="ARBA00013076"/>
    </source>
</evidence>
<accession>A0A926NHB2</accession>
<evidence type="ECO:0000256" key="6">
    <source>
        <dbReference type="ARBA" id="ARBA00022630"/>
    </source>
</evidence>
<comment type="pathway">
    <text evidence="2">Siderophore biosynthesis.</text>
</comment>
<dbReference type="RefSeq" id="WP_191158152.1">
    <property type="nucleotide sequence ID" value="NZ_JACXAI010000010.1"/>
</dbReference>
<evidence type="ECO:0000256" key="13">
    <source>
        <dbReference type="ARBA" id="ARBA00032738"/>
    </source>
</evidence>
<evidence type="ECO:0000256" key="3">
    <source>
        <dbReference type="ARBA" id="ARBA00007588"/>
    </source>
</evidence>
<name>A0A926NHB2_9BACI</name>
<dbReference type="EMBL" id="JACXAI010000010">
    <property type="protein sequence ID" value="MBD1380563.1"/>
    <property type="molecule type" value="Genomic_DNA"/>
</dbReference>
<comment type="similarity">
    <text evidence="3">Belongs to the lysine N(6)-hydroxylase/L-ornithine N(5)-oxygenase family.</text>
</comment>
<dbReference type="InterPro" id="IPR025700">
    <property type="entry name" value="Lys/Orn_oxygenase"/>
</dbReference>
<proteinExistence type="inferred from homology"/>
<evidence type="ECO:0000313" key="15">
    <source>
        <dbReference type="EMBL" id="MBD1380563.1"/>
    </source>
</evidence>
<dbReference type="EC" id="1.14.13.59" evidence="4"/>
<evidence type="ECO:0000256" key="9">
    <source>
        <dbReference type="ARBA" id="ARBA00023002"/>
    </source>
</evidence>
<dbReference type="InterPro" id="IPR036188">
    <property type="entry name" value="FAD/NAD-bd_sf"/>
</dbReference>
<keyword evidence="9" id="KW-0560">Oxidoreductase</keyword>
<keyword evidence="16" id="KW-1185">Reference proteome</keyword>
<reference evidence="15" key="1">
    <citation type="submission" date="2020-09" db="EMBL/GenBank/DDBJ databases">
        <title>A novel bacterium of genus Bacillus, isolated from South China Sea.</title>
        <authorList>
            <person name="Huang H."/>
            <person name="Mo K."/>
            <person name="Hu Y."/>
        </authorList>
    </citation>
    <scope>NUCLEOTIDE SEQUENCE</scope>
    <source>
        <strain evidence="15">IB182487</strain>
    </source>
</reference>
<dbReference type="SUPFAM" id="SSF51905">
    <property type="entry name" value="FAD/NAD(P)-binding domain"/>
    <property type="match status" value="1"/>
</dbReference>
<evidence type="ECO:0000256" key="2">
    <source>
        <dbReference type="ARBA" id="ARBA00004924"/>
    </source>
</evidence>
<evidence type="ECO:0000256" key="7">
    <source>
        <dbReference type="ARBA" id="ARBA00022827"/>
    </source>
</evidence>
<dbReference type="PANTHER" id="PTHR42802:SF1">
    <property type="entry name" value="L-ORNITHINE N(5)-MONOOXYGENASE"/>
    <property type="match status" value="1"/>
</dbReference>
<keyword evidence="6" id="KW-0285">Flavoprotein</keyword>
<keyword evidence="7" id="KW-0274">FAD</keyword>
<protein>
    <recommendedName>
        <fullName evidence="5">L-lysine N6-monooxygenase MbtG</fullName>
        <ecNumber evidence="4">1.14.13.59</ecNumber>
    </recommendedName>
    <alternativeName>
        <fullName evidence="13">Lysine 6-N-hydroxylase</fullName>
    </alternativeName>
    <alternativeName>
        <fullName evidence="12">Lysine N6-hydroxylase</fullName>
    </alternativeName>
    <alternativeName>
        <fullName evidence="10">Lysine-N-oxygenase</fullName>
    </alternativeName>
    <alternativeName>
        <fullName evidence="11">Mycobactin synthase protein G</fullName>
    </alternativeName>
</protein>
<dbReference type="Pfam" id="PF13434">
    <property type="entry name" value="Lys_Orn_oxgnase"/>
    <property type="match status" value="1"/>
</dbReference>
<comment type="caution">
    <text evidence="15">The sequence shown here is derived from an EMBL/GenBank/DDBJ whole genome shotgun (WGS) entry which is preliminary data.</text>
</comment>
<evidence type="ECO:0000256" key="5">
    <source>
        <dbReference type="ARBA" id="ARBA00016406"/>
    </source>
</evidence>
<evidence type="ECO:0000256" key="10">
    <source>
        <dbReference type="ARBA" id="ARBA00029939"/>
    </source>
</evidence>
<dbReference type="PANTHER" id="PTHR42802">
    <property type="entry name" value="MONOOXYGENASE"/>
    <property type="match status" value="1"/>
</dbReference>
<gene>
    <name evidence="15" type="ORF">IC621_10005</name>
</gene>
<dbReference type="Proteomes" id="UP000626844">
    <property type="component" value="Unassembled WGS sequence"/>
</dbReference>
<evidence type="ECO:0000256" key="11">
    <source>
        <dbReference type="ARBA" id="ARBA00031158"/>
    </source>
</evidence>
<evidence type="ECO:0000256" key="14">
    <source>
        <dbReference type="ARBA" id="ARBA00048407"/>
    </source>
</evidence>
<dbReference type="Gene3D" id="3.50.50.60">
    <property type="entry name" value="FAD/NAD(P)-binding domain"/>
    <property type="match status" value="1"/>
</dbReference>
<comment type="catalytic activity">
    <reaction evidence="14">
        <text>L-lysine + NADPH + O2 = N(6)-hydroxy-L-lysine + NADP(+) + H2O</text>
        <dbReference type="Rhea" id="RHEA:23228"/>
        <dbReference type="ChEBI" id="CHEBI:15377"/>
        <dbReference type="ChEBI" id="CHEBI:15379"/>
        <dbReference type="ChEBI" id="CHEBI:32551"/>
        <dbReference type="ChEBI" id="CHEBI:57783"/>
        <dbReference type="ChEBI" id="CHEBI:57820"/>
        <dbReference type="ChEBI" id="CHEBI:58349"/>
        <dbReference type="EC" id="1.14.13.59"/>
    </reaction>
</comment>
<evidence type="ECO:0000313" key="16">
    <source>
        <dbReference type="Proteomes" id="UP000626844"/>
    </source>
</evidence>
<comment type="cofactor">
    <cofactor evidence="1">
        <name>FAD</name>
        <dbReference type="ChEBI" id="CHEBI:57692"/>
    </cofactor>
</comment>
<sequence>MEQPTYSRDEIYDVIGIGLGPFNLGLAALLEPVAEIKGLFFERNQQFNWHPGVMIDGTTLQVPFMADLVTMADATSKYSYLSYLQEHQRLYHYYFLENFHIHRKEYNHYCQWAAGKLNSCRFGMNVRHVSLTEQAGRPLYELEVWNEKSGQLEIYFTKHLVIGIGTTPVIPEHLAEHVDESFFHSSQYMNHKQRILSSNSITVVGSGQSAAEVFQDLLKEQELRGYSLNWLTRSKGFFPMEYSKLGLEYFSPDYIEFFYSLSQQKKDELLPKQDLLYKGISAATIAEIYDELYRRTIANESIDIRLQAMTEVCEARKDSGIWNLTCKNWVSGEMNAQSSEVVIFGTGYKQTEPFFLNGITHFIQRDDKERLVIDRHYALKQTSYTENQIFIQNGELHSHGVGAPDLGLGAYRNSVIINQLAGREVYPVQQKNVFQTFSQTQTKESNALYHAMTSS</sequence>
<dbReference type="AlphaFoldDB" id="A0A926NHB2"/>
<evidence type="ECO:0000256" key="8">
    <source>
        <dbReference type="ARBA" id="ARBA00022857"/>
    </source>
</evidence>
<keyword evidence="8" id="KW-0521">NADP</keyword>
<dbReference type="GO" id="GO:0047091">
    <property type="term" value="F:L-lysine 6-monooxygenase (NADPH) activity"/>
    <property type="evidence" value="ECO:0007669"/>
    <property type="project" value="UniProtKB-EC"/>
</dbReference>
<evidence type="ECO:0000256" key="1">
    <source>
        <dbReference type="ARBA" id="ARBA00001974"/>
    </source>
</evidence>
<organism evidence="15 16">
    <name type="scientific">Metabacillus arenae</name>
    <dbReference type="NCBI Taxonomy" id="2771434"/>
    <lineage>
        <taxon>Bacteria</taxon>
        <taxon>Bacillati</taxon>
        <taxon>Bacillota</taxon>
        <taxon>Bacilli</taxon>
        <taxon>Bacillales</taxon>
        <taxon>Bacillaceae</taxon>
        <taxon>Metabacillus</taxon>
    </lineage>
</organism>